<keyword evidence="4 11" id="KW-0285">Flavoprotein</keyword>
<dbReference type="GO" id="GO:0046872">
    <property type="term" value="F:metal ion binding"/>
    <property type="evidence" value="ECO:0007669"/>
    <property type="project" value="UniProtKB-UniRule"/>
</dbReference>
<dbReference type="EC" id="2.7.1.180" evidence="2 11"/>
<reference evidence="14" key="1">
    <citation type="submission" date="2015-09" db="EMBL/GenBank/DDBJ databases">
        <title>Whole genome sequence of Pseudomonas fluorescens FW300-N2E3.</title>
        <authorList>
            <person name="Ray J."/>
            <person name="Melnyk R."/>
            <person name="Deutschbauer A."/>
        </authorList>
    </citation>
    <scope>NUCLEOTIDE SEQUENCE [LARGE SCALE GENOMIC DNA]</scope>
    <source>
        <strain evidence="14">FW300-N2E3</strain>
    </source>
</reference>
<evidence type="ECO:0000256" key="2">
    <source>
        <dbReference type="ARBA" id="ARBA00011955"/>
    </source>
</evidence>
<dbReference type="PANTHER" id="PTHR30040">
    <property type="entry name" value="THIAMINE BIOSYNTHESIS LIPOPROTEIN APBE"/>
    <property type="match status" value="1"/>
</dbReference>
<dbReference type="EMBL" id="CP012830">
    <property type="protein sequence ID" value="ALI03265.1"/>
    <property type="molecule type" value="Genomic_DNA"/>
</dbReference>
<dbReference type="PIRSF" id="PIRSF006268">
    <property type="entry name" value="ApbE"/>
    <property type="match status" value="1"/>
</dbReference>
<keyword evidence="6 11" id="KW-0479">Metal-binding</keyword>
<name>A0A0N9WFD4_PSEFL</name>
<evidence type="ECO:0000256" key="5">
    <source>
        <dbReference type="ARBA" id="ARBA00022679"/>
    </source>
</evidence>
<dbReference type="OrthoDB" id="9778595at2"/>
<gene>
    <name evidence="13" type="ORF">AO353_20075</name>
</gene>
<dbReference type="Pfam" id="PF02424">
    <property type="entry name" value="ApbE"/>
    <property type="match status" value="1"/>
</dbReference>
<evidence type="ECO:0000256" key="3">
    <source>
        <dbReference type="ARBA" id="ARBA00016337"/>
    </source>
</evidence>
<reference evidence="13 14" key="2">
    <citation type="journal article" date="2018" name="Nature">
        <title>Mutant phenotypes for thousands of bacterial genes of unknown function.</title>
        <authorList>
            <person name="Price M.N."/>
            <person name="Wetmore K.M."/>
            <person name="Waters R.J."/>
            <person name="Callaghan M."/>
            <person name="Ray J."/>
            <person name="Liu H."/>
            <person name="Kuehl J.V."/>
            <person name="Melnyk R.A."/>
            <person name="Lamson J.S."/>
            <person name="Suh Y."/>
            <person name="Carlson H.K."/>
            <person name="Esquivel Z."/>
            <person name="Sadeeshkumar H."/>
            <person name="Chakraborty R."/>
            <person name="Zane G.M."/>
            <person name="Rubin B.E."/>
            <person name="Wall J.D."/>
            <person name="Visel A."/>
            <person name="Bristow J."/>
            <person name="Blow M.J."/>
            <person name="Arkin A.P."/>
            <person name="Deutschbauer A.M."/>
        </authorList>
    </citation>
    <scope>NUCLEOTIDE SEQUENCE [LARGE SCALE GENOMIC DNA]</scope>
    <source>
        <strain evidence="13 14">FW300-N2E3</strain>
    </source>
</reference>
<comment type="similarity">
    <text evidence="1 11">Belongs to the ApbE family.</text>
</comment>
<accession>A0A0N9WFD4</accession>
<dbReference type="AlphaFoldDB" id="A0A0N9WFD4"/>
<evidence type="ECO:0000256" key="6">
    <source>
        <dbReference type="ARBA" id="ARBA00022723"/>
    </source>
</evidence>
<keyword evidence="8 11" id="KW-0460">Magnesium</keyword>
<feature type="binding site" evidence="12">
    <location>
        <position position="155"/>
    </location>
    <ligand>
        <name>Mg(2+)</name>
        <dbReference type="ChEBI" id="CHEBI:18420"/>
    </ligand>
</feature>
<dbReference type="RefSeq" id="WP_054596524.1">
    <property type="nucleotide sequence ID" value="NZ_CP012830.1"/>
</dbReference>
<evidence type="ECO:0000256" key="10">
    <source>
        <dbReference type="ARBA" id="ARBA00048540"/>
    </source>
</evidence>
<evidence type="ECO:0000256" key="8">
    <source>
        <dbReference type="ARBA" id="ARBA00022842"/>
    </source>
</evidence>
<dbReference type="Proteomes" id="UP000066487">
    <property type="component" value="Chromosome"/>
</dbReference>
<dbReference type="InterPro" id="IPR024932">
    <property type="entry name" value="ApbE"/>
</dbReference>
<evidence type="ECO:0000313" key="14">
    <source>
        <dbReference type="Proteomes" id="UP000066487"/>
    </source>
</evidence>
<dbReference type="PANTHER" id="PTHR30040:SF2">
    <property type="entry name" value="FAD:PROTEIN FMN TRANSFERASE"/>
    <property type="match status" value="1"/>
</dbReference>
<evidence type="ECO:0000256" key="12">
    <source>
        <dbReference type="PIRSR" id="PIRSR006268-2"/>
    </source>
</evidence>
<evidence type="ECO:0000256" key="7">
    <source>
        <dbReference type="ARBA" id="ARBA00022827"/>
    </source>
</evidence>
<sequence>MSTDPQRYSLSGETMGTRYTAVFYAEPPVDEAAINESLFAAVDTVDQQMSTWKANSALNRLNAAAEQQWLPIPEELATVLATALRVGRQSNGAFDIAVGDLVNAWGFGPGEQQPGAAHISASDRQARVPATQALEIDPLRNLARKRSATTLDLSGIAKGFAVDEMARCLDGWGITNYLVGIDGEMRAHGVKPGGESWVVAIERPRRGVREVMGVMEISDAAIATSGDYRHWIEVAGRHYSHTMDPARGAPLSNSLAAVMVVAATCMLADAWATALMVLGEKVGPELAQERGMDALFVIHDGEQFRELSVVAGQLQAQIETR</sequence>
<evidence type="ECO:0000256" key="9">
    <source>
        <dbReference type="ARBA" id="ARBA00031306"/>
    </source>
</evidence>
<dbReference type="InterPro" id="IPR003374">
    <property type="entry name" value="ApbE-like_sf"/>
</dbReference>
<feature type="binding site" evidence="12">
    <location>
        <position position="273"/>
    </location>
    <ligand>
        <name>Mg(2+)</name>
        <dbReference type="ChEBI" id="CHEBI:18420"/>
    </ligand>
</feature>
<organism evidence="13 14">
    <name type="scientific">Pseudomonas fluorescens</name>
    <dbReference type="NCBI Taxonomy" id="294"/>
    <lineage>
        <taxon>Bacteria</taxon>
        <taxon>Pseudomonadati</taxon>
        <taxon>Pseudomonadota</taxon>
        <taxon>Gammaproteobacteria</taxon>
        <taxon>Pseudomonadales</taxon>
        <taxon>Pseudomonadaceae</taxon>
        <taxon>Pseudomonas</taxon>
    </lineage>
</organism>
<feature type="binding site" evidence="12">
    <location>
        <position position="269"/>
    </location>
    <ligand>
        <name>Mg(2+)</name>
        <dbReference type="ChEBI" id="CHEBI:18420"/>
    </ligand>
</feature>
<evidence type="ECO:0000256" key="11">
    <source>
        <dbReference type="PIRNR" id="PIRNR006268"/>
    </source>
</evidence>
<comment type="cofactor">
    <cofactor evidence="12">
        <name>Mg(2+)</name>
        <dbReference type="ChEBI" id="CHEBI:18420"/>
    </cofactor>
    <cofactor evidence="12">
        <name>Mn(2+)</name>
        <dbReference type="ChEBI" id="CHEBI:29035"/>
    </cofactor>
    <text evidence="12">Magnesium. Can also use manganese.</text>
</comment>
<dbReference type="SUPFAM" id="SSF143631">
    <property type="entry name" value="ApbE-like"/>
    <property type="match status" value="1"/>
</dbReference>
<keyword evidence="5 11" id="KW-0808">Transferase</keyword>
<evidence type="ECO:0000256" key="4">
    <source>
        <dbReference type="ARBA" id="ARBA00022630"/>
    </source>
</evidence>
<evidence type="ECO:0000313" key="13">
    <source>
        <dbReference type="EMBL" id="ALI03265.1"/>
    </source>
</evidence>
<keyword evidence="7 11" id="KW-0274">FAD</keyword>
<dbReference type="Gene3D" id="3.10.520.10">
    <property type="entry name" value="ApbE-like domains"/>
    <property type="match status" value="1"/>
</dbReference>
<dbReference type="GO" id="GO:0016740">
    <property type="term" value="F:transferase activity"/>
    <property type="evidence" value="ECO:0007669"/>
    <property type="project" value="UniProtKB-UniRule"/>
</dbReference>
<comment type="catalytic activity">
    <reaction evidence="10 11">
        <text>L-threonyl-[protein] + FAD = FMN-L-threonyl-[protein] + AMP + H(+)</text>
        <dbReference type="Rhea" id="RHEA:36847"/>
        <dbReference type="Rhea" id="RHEA-COMP:11060"/>
        <dbReference type="Rhea" id="RHEA-COMP:11061"/>
        <dbReference type="ChEBI" id="CHEBI:15378"/>
        <dbReference type="ChEBI" id="CHEBI:30013"/>
        <dbReference type="ChEBI" id="CHEBI:57692"/>
        <dbReference type="ChEBI" id="CHEBI:74257"/>
        <dbReference type="ChEBI" id="CHEBI:456215"/>
        <dbReference type="EC" id="2.7.1.180"/>
    </reaction>
</comment>
<proteinExistence type="inferred from homology"/>
<evidence type="ECO:0000256" key="1">
    <source>
        <dbReference type="ARBA" id="ARBA00008282"/>
    </source>
</evidence>
<protein>
    <recommendedName>
        <fullName evidence="3 11">FAD:protein FMN transferase</fullName>
        <ecNumber evidence="2 11">2.7.1.180</ecNumber>
    </recommendedName>
    <alternativeName>
        <fullName evidence="9 11">Flavin transferase</fullName>
    </alternativeName>
</protein>